<keyword evidence="8" id="KW-0539">Nucleus</keyword>
<dbReference type="GO" id="GO:0044614">
    <property type="term" value="C:nuclear pore cytoplasmic filaments"/>
    <property type="evidence" value="ECO:0007669"/>
    <property type="project" value="TreeGrafter"/>
</dbReference>
<dbReference type="PANTHER" id="PTHR12960">
    <property type="entry name" value="GLE-1-RELATED"/>
    <property type="match status" value="1"/>
</dbReference>
<dbReference type="OrthoDB" id="420884at2759"/>
<comment type="similarity">
    <text evidence="2">Belongs to the GLE1 family.</text>
</comment>
<feature type="compositionally biased region" description="Acidic residues" evidence="11">
    <location>
        <begin position="26"/>
        <end position="35"/>
    </location>
</feature>
<evidence type="ECO:0000256" key="6">
    <source>
        <dbReference type="ARBA" id="ARBA00023010"/>
    </source>
</evidence>
<dbReference type="GO" id="GO:0005737">
    <property type="term" value="C:cytoplasm"/>
    <property type="evidence" value="ECO:0007669"/>
    <property type="project" value="TreeGrafter"/>
</dbReference>
<accession>A0A8H7VLC0</accession>
<evidence type="ECO:0000313" key="13">
    <source>
        <dbReference type="Proteomes" id="UP000646827"/>
    </source>
</evidence>
<evidence type="ECO:0000256" key="10">
    <source>
        <dbReference type="ARBA" id="ARBA00029983"/>
    </source>
</evidence>
<evidence type="ECO:0000256" key="5">
    <source>
        <dbReference type="ARBA" id="ARBA00022927"/>
    </source>
</evidence>
<evidence type="ECO:0000256" key="7">
    <source>
        <dbReference type="ARBA" id="ARBA00023132"/>
    </source>
</evidence>
<dbReference type="Gene3D" id="1.25.40.510">
    <property type="entry name" value="GLE1-like"/>
    <property type="match status" value="1"/>
</dbReference>
<dbReference type="AlphaFoldDB" id="A0A8H7VLC0"/>
<keyword evidence="3" id="KW-0813">Transport</keyword>
<dbReference type="PANTHER" id="PTHR12960:SF0">
    <property type="entry name" value="MRNA EXPORT FACTOR GLE1"/>
    <property type="match status" value="1"/>
</dbReference>
<proteinExistence type="inferred from homology"/>
<evidence type="ECO:0000256" key="1">
    <source>
        <dbReference type="ARBA" id="ARBA00004567"/>
    </source>
</evidence>
<evidence type="ECO:0000256" key="4">
    <source>
        <dbReference type="ARBA" id="ARBA00022816"/>
    </source>
</evidence>
<feature type="region of interest" description="Disordered" evidence="11">
    <location>
        <begin position="1"/>
        <end position="71"/>
    </location>
</feature>
<keyword evidence="4" id="KW-0509">mRNA transport</keyword>
<evidence type="ECO:0000256" key="2">
    <source>
        <dbReference type="ARBA" id="ARBA00011056"/>
    </source>
</evidence>
<keyword evidence="6" id="KW-0811">Translocation</keyword>
<dbReference type="GO" id="GO:0005543">
    <property type="term" value="F:phospholipid binding"/>
    <property type="evidence" value="ECO:0007669"/>
    <property type="project" value="TreeGrafter"/>
</dbReference>
<name>A0A8H7VLC0_9FUNG</name>
<feature type="compositionally biased region" description="Polar residues" evidence="11">
    <location>
        <begin position="1"/>
        <end position="15"/>
    </location>
</feature>
<dbReference type="GO" id="GO:0031369">
    <property type="term" value="F:translation initiation factor binding"/>
    <property type="evidence" value="ECO:0007669"/>
    <property type="project" value="TreeGrafter"/>
</dbReference>
<dbReference type="GO" id="GO:0016973">
    <property type="term" value="P:poly(A)+ mRNA export from nucleus"/>
    <property type="evidence" value="ECO:0007669"/>
    <property type="project" value="InterPro"/>
</dbReference>
<evidence type="ECO:0000256" key="3">
    <source>
        <dbReference type="ARBA" id="ARBA00022448"/>
    </source>
</evidence>
<organism evidence="12 13">
    <name type="scientific">Circinella minor</name>
    <dbReference type="NCBI Taxonomy" id="1195481"/>
    <lineage>
        <taxon>Eukaryota</taxon>
        <taxon>Fungi</taxon>
        <taxon>Fungi incertae sedis</taxon>
        <taxon>Mucoromycota</taxon>
        <taxon>Mucoromycotina</taxon>
        <taxon>Mucoromycetes</taxon>
        <taxon>Mucorales</taxon>
        <taxon>Lichtheimiaceae</taxon>
        <taxon>Circinella</taxon>
    </lineage>
</organism>
<keyword evidence="13" id="KW-1185">Reference proteome</keyword>
<evidence type="ECO:0000256" key="11">
    <source>
        <dbReference type="SAM" id="MobiDB-lite"/>
    </source>
</evidence>
<dbReference type="Proteomes" id="UP000646827">
    <property type="component" value="Unassembled WGS sequence"/>
</dbReference>
<keyword evidence="5" id="KW-0653">Protein transport</keyword>
<dbReference type="InterPro" id="IPR038506">
    <property type="entry name" value="GLE1-like_sf"/>
</dbReference>
<dbReference type="Pfam" id="PF07817">
    <property type="entry name" value="GLE1"/>
    <property type="match status" value="1"/>
</dbReference>
<dbReference type="GO" id="GO:0015031">
    <property type="term" value="P:protein transport"/>
    <property type="evidence" value="ECO:0007669"/>
    <property type="project" value="UniProtKB-KW"/>
</dbReference>
<keyword evidence="7" id="KW-0906">Nuclear pore complex</keyword>
<reference evidence="12 13" key="1">
    <citation type="submission" date="2020-12" db="EMBL/GenBank/DDBJ databases">
        <title>Metabolic potential, ecology and presence of endohyphal bacteria is reflected in genomic diversity of Mucoromycotina.</title>
        <authorList>
            <person name="Muszewska A."/>
            <person name="Okrasinska A."/>
            <person name="Steczkiewicz K."/>
            <person name="Drgas O."/>
            <person name="Orlowska M."/>
            <person name="Perlinska-Lenart U."/>
            <person name="Aleksandrzak-Piekarczyk T."/>
            <person name="Szatraj K."/>
            <person name="Zielenkiewicz U."/>
            <person name="Pilsyk S."/>
            <person name="Malc E."/>
            <person name="Mieczkowski P."/>
            <person name="Kruszewska J.S."/>
            <person name="Biernat P."/>
            <person name="Pawlowska J."/>
        </authorList>
    </citation>
    <scope>NUCLEOTIDE SEQUENCE [LARGE SCALE GENOMIC DNA]</scope>
    <source>
        <strain evidence="12 13">CBS 142.35</strain>
    </source>
</reference>
<evidence type="ECO:0000256" key="8">
    <source>
        <dbReference type="ARBA" id="ARBA00023242"/>
    </source>
</evidence>
<evidence type="ECO:0000313" key="12">
    <source>
        <dbReference type="EMBL" id="KAG2224840.1"/>
    </source>
</evidence>
<protein>
    <recommendedName>
        <fullName evidence="9">mRNA export factor GLE1</fullName>
    </recommendedName>
    <alternativeName>
        <fullName evidence="10">Nucleoporin GLE1</fullName>
    </alternativeName>
</protein>
<comment type="caution">
    <text evidence="12">The sequence shown here is derived from an EMBL/GenBank/DDBJ whole genome shotgun (WGS) entry which is preliminary data.</text>
</comment>
<dbReference type="GO" id="GO:0000822">
    <property type="term" value="F:inositol hexakisphosphate binding"/>
    <property type="evidence" value="ECO:0007669"/>
    <property type="project" value="TreeGrafter"/>
</dbReference>
<dbReference type="InterPro" id="IPR012476">
    <property type="entry name" value="GLE1"/>
</dbReference>
<gene>
    <name evidence="12" type="ORF">INT45_008022</name>
</gene>
<comment type="subcellular location">
    <subcellularLocation>
        <location evidence="1">Nucleus</location>
        <location evidence="1">Nuclear pore complex</location>
    </subcellularLocation>
</comment>
<evidence type="ECO:0000256" key="9">
    <source>
        <dbReference type="ARBA" id="ARBA00026227"/>
    </source>
</evidence>
<sequence>MAATATRTNRMSIMISNPIRYTVPSDSEDSDIEEDSQPKFLQQNPNYVKQPARAHQDRPSSKHQQEHKDKIEAIKQNILDLQKQHTEESLAKIRSSLSQLELKYNGEEKDLDAEYSKYLEESRKRVQKAISIDKEKMEKEKAQKEAEVKAQKAKEQKELEDKQKVEKAAKEKKDLEEKARLQTLEQSTSASISGLKLHEEYMKKLEYYKQHYKPKLQDPKFRSTVFKERMPIKRFLKQLQFKREVVDQRFVAIRDRILAVKQQSEEAYHILLNCTAKDFLKQARSEISSISWGAYFYGRFAMMLGSAIPEFMEYLLARLYKRCPYMIPNYHDESGLSLDEVKKRQRYEFVDDEKKDFQTVDMHYNYQYAYIMFFAALVQMTPQLSSDPQNPHGIQYGWLWLARICNIPPRPITPGLVYSFLQIAGRPLLQSYPRQALKVFQLIRNDMLPVTPKSRENASPLNELARFLDDFFRTGEMSKMPEKAETKA</sequence>
<dbReference type="EMBL" id="JAEPRB010000036">
    <property type="protein sequence ID" value="KAG2224840.1"/>
    <property type="molecule type" value="Genomic_DNA"/>
</dbReference>
<feature type="compositionally biased region" description="Basic and acidic residues" evidence="11">
    <location>
        <begin position="54"/>
        <end position="71"/>
    </location>
</feature>